<protein>
    <submittedName>
        <fullName evidence="2">Uncharacterized protein</fullName>
    </submittedName>
</protein>
<dbReference type="AlphaFoldDB" id="A0A1Y4LW90"/>
<feature type="transmembrane region" description="Helical" evidence="1">
    <location>
        <begin position="202"/>
        <end position="220"/>
    </location>
</feature>
<feature type="transmembrane region" description="Helical" evidence="1">
    <location>
        <begin position="169"/>
        <end position="190"/>
    </location>
</feature>
<reference evidence="3" key="1">
    <citation type="submission" date="2017-04" db="EMBL/GenBank/DDBJ databases">
        <title>Function of individual gut microbiota members based on whole genome sequencing of pure cultures obtained from chicken caecum.</title>
        <authorList>
            <person name="Medvecky M."/>
            <person name="Cejkova D."/>
            <person name="Polansky O."/>
            <person name="Karasova D."/>
            <person name="Kubasova T."/>
            <person name="Cizek A."/>
            <person name="Rychlik I."/>
        </authorList>
    </citation>
    <scope>NUCLEOTIDE SEQUENCE [LARGE SCALE GENOMIC DNA]</scope>
    <source>
        <strain evidence="3">An179</strain>
    </source>
</reference>
<evidence type="ECO:0000313" key="3">
    <source>
        <dbReference type="Proteomes" id="UP000195326"/>
    </source>
</evidence>
<gene>
    <name evidence="2" type="ORF">B5F15_02570</name>
</gene>
<organism evidence="2 3">
    <name type="scientific">Butyricicoccus pullicaecorum</name>
    <dbReference type="NCBI Taxonomy" id="501571"/>
    <lineage>
        <taxon>Bacteria</taxon>
        <taxon>Bacillati</taxon>
        <taxon>Bacillota</taxon>
        <taxon>Clostridia</taxon>
        <taxon>Eubacteriales</taxon>
        <taxon>Butyricicoccaceae</taxon>
        <taxon>Butyricicoccus</taxon>
    </lineage>
</organism>
<comment type="caution">
    <text evidence="2">The sequence shown here is derived from an EMBL/GenBank/DDBJ whole genome shotgun (WGS) entry which is preliminary data.</text>
</comment>
<proteinExistence type="predicted"/>
<feature type="transmembrane region" description="Helical" evidence="1">
    <location>
        <begin position="85"/>
        <end position="106"/>
    </location>
</feature>
<keyword evidence="1" id="KW-1133">Transmembrane helix</keyword>
<keyword evidence="1" id="KW-0812">Transmembrane</keyword>
<keyword evidence="1" id="KW-0472">Membrane</keyword>
<feature type="transmembrane region" description="Helical" evidence="1">
    <location>
        <begin position="112"/>
        <end position="131"/>
    </location>
</feature>
<evidence type="ECO:0000313" key="2">
    <source>
        <dbReference type="EMBL" id="OUP60160.1"/>
    </source>
</evidence>
<name>A0A1Y4LW90_9FIRM</name>
<dbReference type="EMBL" id="NFKL01000003">
    <property type="protein sequence ID" value="OUP60160.1"/>
    <property type="molecule type" value="Genomic_DNA"/>
</dbReference>
<feature type="transmembrane region" description="Helical" evidence="1">
    <location>
        <begin position="12"/>
        <end position="31"/>
    </location>
</feature>
<dbReference type="Proteomes" id="UP000195326">
    <property type="component" value="Unassembled WGS sequence"/>
</dbReference>
<sequence length="245" mass="27819">MHDIKVRSWKELILYLLLGGAIIAYGFKNLAEKDSNGITYILVAIIMLIRAVPDAISEEKHEENAFRAYAAQWYCRGQFGFFAPLMPWLGLLLLLLDGILVMLLPIVSVVRVLAGLLLGAALLSVILYGVWEKRQVDGMDDEEQAQIEADYAIYKRHKRQMQEADRRRWGIFAPAIPLFGAVPIVIGLLLGMNTESTTINRISVLLICAGIVCLFLGNWWQVWRLEHWEESGKDEQLSDEPEQHL</sequence>
<accession>A0A1Y4LW90</accession>
<evidence type="ECO:0000256" key="1">
    <source>
        <dbReference type="SAM" id="Phobius"/>
    </source>
</evidence>
<feature type="transmembrane region" description="Helical" evidence="1">
    <location>
        <begin position="37"/>
        <end position="53"/>
    </location>
</feature>